<evidence type="ECO:0000313" key="1">
    <source>
        <dbReference type="EMBL" id="MTD01278.1"/>
    </source>
</evidence>
<reference evidence="1 2" key="1">
    <citation type="submission" date="2019-11" db="EMBL/GenBank/DDBJ databases">
        <title>Streptococcus uberis isolated from clinical mastitis cases on a southeastern Queensland dairy.</title>
        <authorList>
            <person name="Workentine M.L."/>
            <person name="Price R."/>
            <person name="Olchowy T."/>
        </authorList>
    </citation>
    <scope>NUCLEOTIDE SEQUENCE [LARGE SCALE GENOMIC DNA]</scope>
    <source>
        <strain evidence="1 2">OLC4459-A17</strain>
    </source>
</reference>
<proteinExistence type="predicted"/>
<dbReference type="Pfam" id="PF12648">
    <property type="entry name" value="TcpE"/>
    <property type="match status" value="1"/>
</dbReference>
<sequence length="138" mass="16737">MEEDKEKFFDYSRGLNAPYWIQEIKTAKGKLIWYFSTPMQLSFFIVFFVILVLLLTVFSPLMMALNSMTHSISMLLYWFVPYRLSKFYTEYEPQGKKMHVYLWDYLVYVKDFKLNRKAIYQGERVDVIDEIVFEKTEI</sequence>
<protein>
    <submittedName>
        <fullName evidence="1">Conjugal transfer protein</fullName>
    </submittedName>
</protein>
<organism evidence="1 2">
    <name type="scientific">Streptococcus uberis</name>
    <dbReference type="NCBI Taxonomy" id="1349"/>
    <lineage>
        <taxon>Bacteria</taxon>
        <taxon>Bacillati</taxon>
        <taxon>Bacillota</taxon>
        <taxon>Bacilli</taxon>
        <taxon>Lactobacillales</taxon>
        <taxon>Streptococcaceae</taxon>
        <taxon>Streptococcus</taxon>
    </lineage>
</organism>
<evidence type="ECO:0000313" key="2">
    <source>
        <dbReference type="Proteomes" id="UP000483839"/>
    </source>
</evidence>
<accession>A0A6L6G7T4</accession>
<dbReference type="Proteomes" id="UP000483839">
    <property type="component" value="Unassembled WGS sequence"/>
</dbReference>
<dbReference type="EMBL" id="WLXI01000029">
    <property type="protein sequence ID" value="MTD01278.1"/>
    <property type="molecule type" value="Genomic_DNA"/>
</dbReference>
<comment type="caution">
    <text evidence="1">The sequence shown here is derived from an EMBL/GenBank/DDBJ whole genome shotgun (WGS) entry which is preliminary data.</text>
</comment>
<dbReference type="AlphaFoldDB" id="A0A6L6G7T4"/>
<name>A0A6L6G7T4_STRUB</name>
<dbReference type="RefSeq" id="WP_000390666.1">
    <property type="nucleotide sequence ID" value="NZ_BAABQD010000006.1"/>
</dbReference>
<dbReference type="InterPro" id="IPR025608">
    <property type="entry name" value="TcpE"/>
</dbReference>
<gene>
    <name evidence="1" type="ORF">GKS16_03175</name>
</gene>